<dbReference type="InterPro" id="IPR055335">
    <property type="entry name" value="Ucp6/RUP1"/>
</dbReference>
<dbReference type="Gene3D" id="1.10.8.10">
    <property type="entry name" value="DNA helicase RuvA subunit, C-terminal domain"/>
    <property type="match status" value="1"/>
</dbReference>
<dbReference type="OrthoDB" id="443682at2759"/>
<accession>A0A286UE68</accession>
<feature type="domain" description="CUE" evidence="4">
    <location>
        <begin position="4"/>
        <end position="47"/>
    </location>
</feature>
<dbReference type="InterPro" id="IPR038765">
    <property type="entry name" value="Papain-like_cys_pep_sf"/>
</dbReference>
<gene>
    <name evidence="5" type="ORF">PNOK_0633400</name>
</gene>
<dbReference type="Gene3D" id="6.10.140.100">
    <property type="match status" value="1"/>
</dbReference>
<name>A0A286UE68_9AGAM</name>
<keyword evidence="1" id="KW-0175">Coiled coil</keyword>
<proteinExistence type="predicted"/>
<dbReference type="PROSITE" id="PS50235">
    <property type="entry name" value="USP_3"/>
    <property type="match status" value="1"/>
</dbReference>
<dbReference type="Pfam" id="PF00443">
    <property type="entry name" value="UCH"/>
    <property type="match status" value="1"/>
</dbReference>
<dbReference type="InterPro" id="IPR028889">
    <property type="entry name" value="USP"/>
</dbReference>
<dbReference type="GO" id="GO:0004843">
    <property type="term" value="F:cysteine-type deubiquitinase activity"/>
    <property type="evidence" value="ECO:0007669"/>
    <property type="project" value="InterPro"/>
</dbReference>
<keyword evidence="6" id="KW-1185">Reference proteome</keyword>
<dbReference type="SUPFAM" id="SSF54001">
    <property type="entry name" value="Cysteine proteinases"/>
    <property type="match status" value="1"/>
</dbReference>
<dbReference type="CDD" id="cd14279">
    <property type="entry name" value="CUE"/>
    <property type="match status" value="1"/>
</dbReference>
<feature type="region of interest" description="Disordered" evidence="2">
    <location>
        <begin position="50"/>
        <end position="107"/>
    </location>
</feature>
<dbReference type="PROSITE" id="PS51140">
    <property type="entry name" value="CUE"/>
    <property type="match status" value="1"/>
</dbReference>
<reference evidence="5 6" key="1">
    <citation type="journal article" date="2017" name="Mol. Ecol.">
        <title>Comparative and population genomic landscape of Phellinus noxius: A hypervariable fungus causing root rot in trees.</title>
        <authorList>
            <person name="Chung C.L."/>
            <person name="Lee T.J."/>
            <person name="Akiba M."/>
            <person name="Lee H.H."/>
            <person name="Kuo T.H."/>
            <person name="Liu D."/>
            <person name="Ke H.M."/>
            <person name="Yokoi T."/>
            <person name="Roa M.B."/>
            <person name="Lu M.J."/>
            <person name="Chang Y.Y."/>
            <person name="Ann P.J."/>
            <person name="Tsai J.N."/>
            <person name="Chen C.Y."/>
            <person name="Tzean S.S."/>
            <person name="Ota Y."/>
            <person name="Hattori T."/>
            <person name="Sahashi N."/>
            <person name="Liou R.F."/>
            <person name="Kikuchi T."/>
            <person name="Tsai I.J."/>
        </authorList>
    </citation>
    <scope>NUCLEOTIDE SEQUENCE [LARGE SCALE GENOMIC DNA]</scope>
    <source>
        <strain evidence="5 6">FFPRI411160</strain>
    </source>
</reference>
<feature type="compositionally biased region" description="Polar residues" evidence="2">
    <location>
        <begin position="50"/>
        <end position="83"/>
    </location>
</feature>
<dbReference type="SUPFAM" id="SSF46934">
    <property type="entry name" value="UBA-like"/>
    <property type="match status" value="1"/>
</dbReference>
<dbReference type="GO" id="GO:0043130">
    <property type="term" value="F:ubiquitin binding"/>
    <property type="evidence" value="ECO:0007669"/>
    <property type="project" value="InterPro"/>
</dbReference>
<evidence type="ECO:0000313" key="5">
    <source>
        <dbReference type="EMBL" id="PAV17848.1"/>
    </source>
</evidence>
<dbReference type="InterPro" id="IPR001394">
    <property type="entry name" value="Peptidase_C19_UCH"/>
</dbReference>
<feature type="coiled-coil region" evidence="1">
    <location>
        <begin position="461"/>
        <end position="488"/>
    </location>
</feature>
<feature type="domain" description="USP" evidence="3">
    <location>
        <begin position="169"/>
        <end position="629"/>
    </location>
</feature>
<evidence type="ECO:0000256" key="1">
    <source>
        <dbReference type="SAM" id="Coils"/>
    </source>
</evidence>
<dbReference type="STRING" id="2282107.A0A286UE68"/>
<dbReference type="GO" id="GO:0016579">
    <property type="term" value="P:protein deubiquitination"/>
    <property type="evidence" value="ECO:0007669"/>
    <property type="project" value="InterPro"/>
</dbReference>
<dbReference type="CDD" id="cd02257">
    <property type="entry name" value="Peptidase_C19"/>
    <property type="match status" value="1"/>
</dbReference>
<dbReference type="Proteomes" id="UP000217199">
    <property type="component" value="Unassembled WGS sequence"/>
</dbReference>
<dbReference type="PANTHER" id="PTHR39597">
    <property type="entry name" value="UBA DOMAIN-CONTAINING PROTEIN RUP1"/>
    <property type="match status" value="1"/>
</dbReference>
<dbReference type="Gene3D" id="3.90.70.10">
    <property type="entry name" value="Cysteine proteinases"/>
    <property type="match status" value="1"/>
</dbReference>
<organism evidence="5 6">
    <name type="scientific">Pyrrhoderma noxium</name>
    <dbReference type="NCBI Taxonomy" id="2282107"/>
    <lineage>
        <taxon>Eukaryota</taxon>
        <taxon>Fungi</taxon>
        <taxon>Dikarya</taxon>
        <taxon>Basidiomycota</taxon>
        <taxon>Agaricomycotina</taxon>
        <taxon>Agaricomycetes</taxon>
        <taxon>Hymenochaetales</taxon>
        <taxon>Hymenochaetaceae</taxon>
        <taxon>Pyrrhoderma</taxon>
    </lineage>
</organism>
<dbReference type="InterPro" id="IPR009060">
    <property type="entry name" value="UBA-like_sf"/>
</dbReference>
<evidence type="ECO:0000313" key="6">
    <source>
        <dbReference type="Proteomes" id="UP000217199"/>
    </source>
</evidence>
<protein>
    <submittedName>
        <fullName evidence="5">Ubiquitinyl c19 peptidase</fullName>
    </submittedName>
</protein>
<dbReference type="AlphaFoldDB" id="A0A286UE68"/>
<comment type="caution">
    <text evidence="5">The sequence shown here is derived from an EMBL/GenBank/DDBJ whole genome shotgun (WGS) entry which is preliminary data.</text>
</comment>
<evidence type="ECO:0000259" key="4">
    <source>
        <dbReference type="PROSITE" id="PS51140"/>
    </source>
</evidence>
<evidence type="ECO:0000256" key="2">
    <source>
        <dbReference type="SAM" id="MobiDB-lite"/>
    </source>
</evidence>
<feature type="compositionally biased region" description="Polar residues" evidence="2">
    <location>
        <begin position="90"/>
        <end position="107"/>
    </location>
</feature>
<dbReference type="InterPro" id="IPR003892">
    <property type="entry name" value="CUE"/>
</dbReference>
<dbReference type="EMBL" id="NBII01000006">
    <property type="protein sequence ID" value="PAV17848.1"/>
    <property type="molecule type" value="Genomic_DNA"/>
</dbReference>
<dbReference type="InParanoid" id="A0A286UE68"/>
<sequence>MYDDIDNKVQMLQSMMGEMDAETVRQVLMRHNGDIEAAATAMLDTKEITEPTTAWPPNSSYDSINLDNGVLNSQMPRRTNTPRSPEPGLPTSSEQDNRTIAQPQKTTDIIDLTADLGENDGELARALQMSLEQEQPSQTFQPSNRAPDPNWAMVPSNVASTSIQENEDHSLNRAIEASLSTSYLEDRYEEVPLVNQIRWPGQPCVLRISKNEAYFAPPVFQALFYVPQVCRSLSQWRWKDYEKNHYVHEDSPEFFPQMLSNLYTYMSLSLKGYFTLDEIYDQFECEKLCGRVSNIVDNIGELSNTLYSFLARQLESHLNANDVSFSQGKDRLFHLRYGPLDSASLIASATSDPGTSQKPIPSAGHSTACVRVEVPGATGANELLTCLSNQLGLDRPAEEASSSPKAQVLVAPSEVIAFELVRTQGSVHPQTQAQATSTGVPFKYPMRVYLDPFLSENIGLATVKRDKKRELEKQINEMLQKRDSLTVYEGKDTLKSLSSTLYYYENIARKDTPKRQEEIKAAVISLRQIVTKINGEVKSLDDNISKLKLQLGSVFDDPELQKHRYDLRAVLVHDGLVGRSHIHSFVQHMGKWWKLQDTNITEVSKDEVLHDSTGLHLGGGPYMLIYSRETEDTDFRFWWPTFFKNGVQDDNRVFIDEDLERNDPEAARSLRKMYETSLDQAVDLIQEEPLRRSMSAMSGIEEGLLDPSNTVNEMDVL</sequence>
<dbReference type="PANTHER" id="PTHR39597:SF1">
    <property type="entry name" value="UBA DOMAIN-CONTAINING PROTEIN RUP1"/>
    <property type="match status" value="1"/>
</dbReference>
<evidence type="ECO:0000259" key="3">
    <source>
        <dbReference type="PROSITE" id="PS50235"/>
    </source>
</evidence>